<dbReference type="InterPro" id="IPR011853">
    <property type="entry name" value="TRAP_DctM-Dct_fused"/>
</dbReference>
<feature type="transmembrane region" description="Helical" evidence="2">
    <location>
        <begin position="346"/>
        <end position="365"/>
    </location>
</feature>
<proteinExistence type="predicted"/>
<dbReference type="Pfam" id="PF06808">
    <property type="entry name" value="DctM"/>
    <property type="match status" value="1"/>
</dbReference>
<comment type="function">
    <text evidence="1">Part of the tripartite ATP-independent periplasmic (TRAP) transport system.</text>
</comment>
<sequence>MRKYCNPGSVVALLWALFQIWMVYGTPLELIVAVPIHVMFGVMLTFITHPLTPRQEEHSGGFGVSRASDYLLVAVAAAIAVHYYLSGDTLITRIAMVDLPTTTDLVVGVVTMALVVEAVRRSLGMGLTTVILVFLVYQFCGPLLREVPLLRIIGHDGQPSRSFFETFIDLQTMQNEGVFGIPSIVSYGQVFYFLLFGAFLQLFGGGQLFMDLSMLLVGRLRGGMAKVSIVSSTLFGAVSGSATANAAVMGMFTIPAMKRSGMRAEQAAAVEATSSTGGQLMPPVMGAAAFLIAQFMGIPYAEVALAAIIPALLFYLALYFVVDLLARRNNLSGLTKAELDTDWGSVLKRLYLLIPVGVLVYQIMAGRALSSATLEAVWLTVFLGLFTRGWEGLREHGLDGLVGAVRSVVADSVQALDSGARSAIAVAIPCAGAGIVVGIASSTNLGLTFGTFVTTLSGGMMIPALLLVMIMVIVMGMGMPTTAAYIMGAILAIPALDKLGVPQLSSHFFVLYFAALSMVTPPVALAAFVAGGIAKADVWKTGWAAFRYSLAGFLVAFAFAFSPALLLQGEWARIVTATVTAAIGCYALAGCVAGFLRTRNSRLESLLLLAAAVLLITPKLTASLVGLVLLALVLGGQLWRRRAAAEPEPAATARE</sequence>
<reference evidence="4 5" key="1">
    <citation type="submission" date="2019-05" db="EMBL/GenBank/DDBJ databases">
        <title>Genome of Alcanivorax gelatiniphagus, an oil degrading marine bacteria.</title>
        <authorList>
            <person name="Kwon K.K."/>
        </authorList>
    </citation>
    <scope>NUCLEOTIDE SEQUENCE [LARGE SCALE GENOMIC DNA]</scope>
    <source>
        <strain evidence="4 5">MEBiC 08158</strain>
    </source>
</reference>
<dbReference type="PANTHER" id="PTHR43849:SF2">
    <property type="entry name" value="BLL3936 PROTEIN"/>
    <property type="match status" value="1"/>
</dbReference>
<organism evidence="4 5">
    <name type="scientific">Alloalcanivorax gelatiniphagus</name>
    <dbReference type="NCBI Taxonomy" id="1194167"/>
    <lineage>
        <taxon>Bacteria</taxon>
        <taxon>Pseudomonadati</taxon>
        <taxon>Pseudomonadota</taxon>
        <taxon>Gammaproteobacteria</taxon>
        <taxon>Oceanospirillales</taxon>
        <taxon>Alcanivoracaceae</taxon>
        <taxon>Alloalcanivorax</taxon>
    </lineage>
</organism>
<comment type="subcellular location">
    <subcellularLocation>
        <location evidence="1">Cell inner membrane</location>
        <topology evidence="1">Multi-pass membrane protein</topology>
    </subcellularLocation>
</comment>
<keyword evidence="1" id="KW-1003">Cell membrane</keyword>
<evidence type="ECO:0000259" key="3">
    <source>
        <dbReference type="Pfam" id="PF06808"/>
    </source>
</evidence>
<feature type="transmembrane region" description="Helical" evidence="2">
    <location>
        <begin position="508"/>
        <end position="533"/>
    </location>
</feature>
<keyword evidence="2" id="KW-1133">Transmembrane helix</keyword>
<feature type="transmembrane region" description="Helical" evidence="2">
    <location>
        <begin position="30"/>
        <end position="47"/>
    </location>
</feature>
<dbReference type="Proteomes" id="UP000739180">
    <property type="component" value="Unassembled WGS sequence"/>
</dbReference>
<keyword evidence="5" id="KW-1185">Reference proteome</keyword>
<keyword evidence="1" id="KW-0997">Cell inner membrane</keyword>
<feature type="transmembrane region" description="Helical" evidence="2">
    <location>
        <begin position="422"/>
        <end position="440"/>
    </location>
</feature>
<feature type="transmembrane region" description="Helical" evidence="2">
    <location>
        <begin position="452"/>
        <end position="477"/>
    </location>
</feature>
<evidence type="ECO:0000256" key="1">
    <source>
        <dbReference type="RuleBase" id="RU369079"/>
    </source>
</evidence>
<comment type="caution">
    <text evidence="4">The sequence shown here is derived from an EMBL/GenBank/DDBJ whole genome shotgun (WGS) entry which is preliminary data.</text>
</comment>
<evidence type="ECO:0000313" key="5">
    <source>
        <dbReference type="Proteomes" id="UP000739180"/>
    </source>
</evidence>
<feature type="transmembrane region" description="Helical" evidence="2">
    <location>
        <begin position="123"/>
        <end position="144"/>
    </location>
</feature>
<feature type="transmembrane region" description="Helical" evidence="2">
    <location>
        <begin position="483"/>
        <end position="501"/>
    </location>
</feature>
<dbReference type="PANTHER" id="PTHR43849">
    <property type="entry name" value="BLL3936 PROTEIN"/>
    <property type="match status" value="1"/>
</dbReference>
<dbReference type="InterPro" id="IPR010656">
    <property type="entry name" value="DctM"/>
</dbReference>
<feature type="domain" description="TRAP C4-dicarboxylate transport system permease DctM subunit" evidence="3">
    <location>
        <begin position="111"/>
        <end position="564"/>
    </location>
</feature>
<evidence type="ECO:0000313" key="4">
    <source>
        <dbReference type="EMBL" id="TMW13343.1"/>
    </source>
</evidence>
<gene>
    <name evidence="4" type="ORF">FGS76_07170</name>
</gene>
<feature type="transmembrane region" description="Helical" evidence="2">
    <location>
        <begin position="67"/>
        <end position="85"/>
    </location>
</feature>
<feature type="transmembrane region" description="Helical" evidence="2">
    <location>
        <begin position="305"/>
        <end position="326"/>
    </location>
</feature>
<keyword evidence="2" id="KW-0472">Membrane</keyword>
<feature type="transmembrane region" description="Helical" evidence="2">
    <location>
        <begin position="608"/>
        <end position="634"/>
    </location>
</feature>
<protein>
    <submittedName>
        <fullName evidence="4">TRAP transporter fused permease subunit</fullName>
    </submittedName>
</protein>
<feature type="transmembrane region" description="Helical" evidence="2">
    <location>
        <begin position="545"/>
        <end position="567"/>
    </location>
</feature>
<feature type="transmembrane region" description="Helical" evidence="2">
    <location>
        <begin position="574"/>
        <end position="596"/>
    </location>
</feature>
<feature type="transmembrane region" description="Helical" evidence="2">
    <location>
        <begin position="91"/>
        <end position="116"/>
    </location>
</feature>
<feature type="transmembrane region" description="Helical" evidence="2">
    <location>
        <begin position="190"/>
        <end position="217"/>
    </location>
</feature>
<dbReference type="RefSeq" id="WP_138771936.1">
    <property type="nucleotide sequence ID" value="NZ_JBHSSX010000111.1"/>
</dbReference>
<name>A0ABY2XNG0_9GAMM</name>
<dbReference type="EMBL" id="VCQT01000025">
    <property type="protein sequence ID" value="TMW13343.1"/>
    <property type="molecule type" value="Genomic_DNA"/>
</dbReference>
<keyword evidence="2" id="KW-0812">Transmembrane</keyword>
<keyword evidence="1" id="KW-0813">Transport</keyword>
<dbReference type="NCBIfam" id="TIGR02123">
    <property type="entry name" value="TRAP_fused"/>
    <property type="match status" value="1"/>
</dbReference>
<accession>A0ABY2XNG0</accession>
<evidence type="ECO:0000256" key="2">
    <source>
        <dbReference type="SAM" id="Phobius"/>
    </source>
</evidence>
<feature type="transmembrane region" description="Helical" evidence="2">
    <location>
        <begin position="7"/>
        <end position="24"/>
    </location>
</feature>
<feature type="transmembrane region" description="Helical" evidence="2">
    <location>
        <begin position="229"/>
        <end position="254"/>
    </location>
</feature>